<comment type="caution">
    <text evidence="11">The sequence shown here is derived from an EMBL/GenBank/DDBJ whole genome shotgun (WGS) entry which is preliminary data.</text>
</comment>
<feature type="active site" description="Proton donor/acceptor" evidence="9">
    <location>
        <position position="174"/>
    </location>
</feature>
<dbReference type="GO" id="GO:0005576">
    <property type="term" value="C:extracellular region"/>
    <property type="evidence" value="ECO:0007669"/>
    <property type="project" value="TreeGrafter"/>
</dbReference>
<evidence type="ECO:0000313" key="11">
    <source>
        <dbReference type="EMBL" id="PXW56285.1"/>
    </source>
</evidence>
<evidence type="ECO:0000256" key="4">
    <source>
        <dbReference type="ARBA" id="ARBA00022679"/>
    </source>
</evidence>
<dbReference type="PANTHER" id="PTHR30582:SF24">
    <property type="entry name" value="L,D-TRANSPEPTIDASE ERFK_SRFK-RELATED"/>
    <property type="match status" value="1"/>
</dbReference>
<name>A0A2V3U1J7_9HYPH</name>
<dbReference type="Proteomes" id="UP000248021">
    <property type="component" value="Unassembled WGS sequence"/>
</dbReference>
<dbReference type="InterPro" id="IPR005490">
    <property type="entry name" value="LD_TPept_cat_dom"/>
</dbReference>
<keyword evidence="5" id="KW-0378">Hydrolase</keyword>
<dbReference type="EMBL" id="QJJK01000008">
    <property type="protein sequence ID" value="PXW56285.1"/>
    <property type="molecule type" value="Genomic_DNA"/>
</dbReference>
<keyword evidence="3" id="KW-0328">Glycosyltransferase</keyword>
<dbReference type="Pfam" id="PF03734">
    <property type="entry name" value="YkuD"/>
    <property type="match status" value="1"/>
</dbReference>
<dbReference type="PROSITE" id="PS51257">
    <property type="entry name" value="PROKAR_LIPOPROTEIN"/>
    <property type="match status" value="1"/>
</dbReference>
<dbReference type="CDD" id="cd16913">
    <property type="entry name" value="YkuD_like"/>
    <property type="match status" value="1"/>
</dbReference>
<protein>
    <submittedName>
        <fullName evidence="11">Lipoprotein-anchoring transpeptidase ErfK/SrfK</fullName>
    </submittedName>
</protein>
<evidence type="ECO:0000256" key="2">
    <source>
        <dbReference type="ARBA" id="ARBA00005992"/>
    </source>
</evidence>
<dbReference type="SUPFAM" id="SSF141523">
    <property type="entry name" value="L,D-transpeptidase catalytic domain-like"/>
    <property type="match status" value="1"/>
</dbReference>
<keyword evidence="7 9" id="KW-0573">Peptidoglycan synthesis</keyword>
<dbReference type="UniPathway" id="UPA00219"/>
<keyword evidence="8 9" id="KW-0961">Cell wall biogenesis/degradation</keyword>
<evidence type="ECO:0000259" key="10">
    <source>
        <dbReference type="PROSITE" id="PS52029"/>
    </source>
</evidence>
<evidence type="ECO:0000256" key="6">
    <source>
        <dbReference type="ARBA" id="ARBA00022960"/>
    </source>
</evidence>
<dbReference type="InterPro" id="IPR038063">
    <property type="entry name" value="Transpep_catalytic_dom"/>
</dbReference>
<evidence type="ECO:0000256" key="1">
    <source>
        <dbReference type="ARBA" id="ARBA00004752"/>
    </source>
</evidence>
<keyword evidence="11" id="KW-0449">Lipoprotein</keyword>
<dbReference type="GO" id="GO:0071972">
    <property type="term" value="F:peptidoglycan L,D-transpeptidase activity"/>
    <property type="evidence" value="ECO:0007669"/>
    <property type="project" value="TreeGrafter"/>
</dbReference>
<evidence type="ECO:0000256" key="3">
    <source>
        <dbReference type="ARBA" id="ARBA00022676"/>
    </source>
</evidence>
<keyword evidence="4" id="KW-0808">Transferase</keyword>
<dbReference type="AlphaFoldDB" id="A0A2V3U1J7"/>
<dbReference type="GO" id="GO:0008360">
    <property type="term" value="P:regulation of cell shape"/>
    <property type="evidence" value="ECO:0007669"/>
    <property type="project" value="UniProtKB-UniRule"/>
</dbReference>
<dbReference type="PANTHER" id="PTHR30582">
    <property type="entry name" value="L,D-TRANSPEPTIDASE"/>
    <property type="match status" value="1"/>
</dbReference>
<accession>A0A2V3U1J7</accession>
<sequence length="224" mass="24865">MDGLTRRMVMGGGLVALGGCVSRPSIPVEVGPAYDPSFERMYAAIDNERFPIPAVDLSEVDPEFLRREVAYDTRQQPGTIVVDPNERFLYLVRPNGRAMRYGIGVGREGFGWNGNAQVRRKAQWPTWTPPSEMIKRQPELRKYAGGMPGGPENPLGARALYLYQGDRDTLYRIHGTNEPWTIGQAVSSGCIRLINQDIIDLYSRVPTGTKVVVLRSDPALMAEG</sequence>
<dbReference type="PROSITE" id="PS52029">
    <property type="entry name" value="LD_TPASE"/>
    <property type="match status" value="1"/>
</dbReference>
<dbReference type="GO" id="GO:0016757">
    <property type="term" value="F:glycosyltransferase activity"/>
    <property type="evidence" value="ECO:0007669"/>
    <property type="project" value="UniProtKB-KW"/>
</dbReference>
<evidence type="ECO:0000256" key="8">
    <source>
        <dbReference type="ARBA" id="ARBA00023316"/>
    </source>
</evidence>
<organism evidence="11 12">
    <name type="scientific">Chelatococcus asaccharovorans</name>
    <dbReference type="NCBI Taxonomy" id="28210"/>
    <lineage>
        <taxon>Bacteria</taxon>
        <taxon>Pseudomonadati</taxon>
        <taxon>Pseudomonadota</taxon>
        <taxon>Alphaproteobacteria</taxon>
        <taxon>Hyphomicrobiales</taxon>
        <taxon>Chelatococcaceae</taxon>
        <taxon>Chelatococcus</taxon>
    </lineage>
</organism>
<keyword evidence="12" id="KW-1185">Reference proteome</keyword>
<dbReference type="FunFam" id="2.40.440.10:FF:000002">
    <property type="entry name" value="L,D-transpeptidase ErfK/SrfK"/>
    <property type="match status" value="1"/>
</dbReference>
<dbReference type="GO" id="GO:0018104">
    <property type="term" value="P:peptidoglycan-protein cross-linking"/>
    <property type="evidence" value="ECO:0007669"/>
    <property type="project" value="TreeGrafter"/>
</dbReference>
<dbReference type="RefSeq" id="WP_110376060.1">
    <property type="nucleotide sequence ID" value="NZ_CAKNFM010000006.1"/>
</dbReference>
<evidence type="ECO:0000256" key="7">
    <source>
        <dbReference type="ARBA" id="ARBA00022984"/>
    </source>
</evidence>
<evidence type="ECO:0000256" key="9">
    <source>
        <dbReference type="PROSITE-ProRule" id="PRU01373"/>
    </source>
</evidence>
<dbReference type="GO" id="GO:0071555">
    <property type="term" value="P:cell wall organization"/>
    <property type="evidence" value="ECO:0007669"/>
    <property type="project" value="UniProtKB-UniRule"/>
</dbReference>
<dbReference type="Gene3D" id="2.40.440.10">
    <property type="entry name" value="L,D-transpeptidase catalytic domain-like"/>
    <property type="match status" value="1"/>
</dbReference>
<comment type="similarity">
    <text evidence="2">Belongs to the YkuD family.</text>
</comment>
<feature type="active site" description="Nucleophile" evidence="9">
    <location>
        <position position="190"/>
    </location>
</feature>
<evidence type="ECO:0000256" key="5">
    <source>
        <dbReference type="ARBA" id="ARBA00022801"/>
    </source>
</evidence>
<feature type="domain" description="L,D-TPase catalytic" evidence="10">
    <location>
        <begin position="78"/>
        <end position="214"/>
    </location>
</feature>
<proteinExistence type="inferred from homology"/>
<gene>
    <name evidence="11" type="ORF">C7450_10834</name>
</gene>
<reference evidence="11 12" key="1">
    <citation type="submission" date="2018-05" db="EMBL/GenBank/DDBJ databases">
        <title>Genomic Encyclopedia of Type Strains, Phase IV (KMG-IV): sequencing the most valuable type-strain genomes for metagenomic binning, comparative biology and taxonomic classification.</title>
        <authorList>
            <person name="Goeker M."/>
        </authorList>
    </citation>
    <scope>NUCLEOTIDE SEQUENCE [LARGE SCALE GENOMIC DNA]</scope>
    <source>
        <strain evidence="11 12">DSM 6462</strain>
    </source>
</reference>
<dbReference type="InterPro" id="IPR050979">
    <property type="entry name" value="LD-transpeptidase"/>
</dbReference>
<dbReference type="OrthoDB" id="9795305at2"/>
<keyword evidence="6 9" id="KW-0133">Cell shape</keyword>
<comment type="pathway">
    <text evidence="1 9">Cell wall biogenesis; peptidoglycan biosynthesis.</text>
</comment>
<evidence type="ECO:0000313" key="12">
    <source>
        <dbReference type="Proteomes" id="UP000248021"/>
    </source>
</evidence>